<dbReference type="EMBL" id="UINC01135792">
    <property type="protein sequence ID" value="SVD20158.1"/>
    <property type="molecule type" value="Genomic_DNA"/>
</dbReference>
<proteinExistence type="predicted"/>
<protein>
    <recommendedName>
        <fullName evidence="3">Tail tube protein</fullName>
    </recommendedName>
</protein>
<evidence type="ECO:0008006" key="3">
    <source>
        <dbReference type="Google" id="ProtNLM"/>
    </source>
</evidence>
<feature type="region of interest" description="Disordered" evidence="1">
    <location>
        <begin position="185"/>
        <end position="206"/>
    </location>
</feature>
<dbReference type="AlphaFoldDB" id="A0A382TFJ4"/>
<sequence>MAVITNFGVPTDSQAGTTLMPKLQYRFRVKFINMGDGARASETTQNVISCSRPNITHEEVVVDSYNSKMYLAGKHTWEPVTIVLRDDMNSNVIKSLGSQLNKQVDHADQTSAISGSSYKFECKIETLDGDNGGANTPKVFDTWELIGCFISNIQYGDLNYADSNMVQVTCVLRFDHATHTIDGDDWLSKGEASSSKNETGATGASS</sequence>
<accession>A0A382TFJ4</accession>
<evidence type="ECO:0000256" key="1">
    <source>
        <dbReference type="SAM" id="MobiDB-lite"/>
    </source>
</evidence>
<reference evidence="2" key="1">
    <citation type="submission" date="2018-05" db="EMBL/GenBank/DDBJ databases">
        <authorList>
            <person name="Lanie J.A."/>
            <person name="Ng W.-L."/>
            <person name="Kazmierczak K.M."/>
            <person name="Andrzejewski T.M."/>
            <person name="Davidsen T.M."/>
            <person name="Wayne K.J."/>
            <person name="Tettelin H."/>
            <person name="Glass J.I."/>
            <person name="Rusch D."/>
            <person name="Podicherti R."/>
            <person name="Tsui H.-C.T."/>
            <person name="Winkler M.E."/>
        </authorList>
    </citation>
    <scope>NUCLEOTIDE SEQUENCE</scope>
</reference>
<organism evidence="2">
    <name type="scientific">marine metagenome</name>
    <dbReference type="NCBI Taxonomy" id="408172"/>
    <lineage>
        <taxon>unclassified sequences</taxon>
        <taxon>metagenomes</taxon>
        <taxon>ecological metagenomes</taxon>
    </lineage>
</organism>
<feature type="compositionally biased region" description="Polar residues" evidence="1">
    <location>
        <begin position="191"/>
        <end position="206"/>
    </location>
</feature>
<gene>
    <name evidence="2" type="ORF">METZ01_LOCUS373012</name>
</gene>
<name>A0A382TFJ4_9ZZZZ</name>
<evidence type="ECO:0000313" key="2">
    <source>
        <dbReference type="EMBL" id="SVD20158.1"/>
    </source>
</evidence>